<reference evidence="2" key="1">
    <citation type="journal article" date="2019" name="Int. J. Syst. Evol. Microbiol.">
        <title>The Global Catalogue of Microorganisms (GCM) 10K type strain sequencing project: providing services to taxonomists for standard genome sequencing and annotation.</title>
        <authorList>
            <consortium name="The Broad Institute Genomics Platform"/>
            <consortium name="The Broad Institute Genome Sequencing Center for Infectious Disease"/>
            <person name="Wu L."/>
            <person name="Ma J."/>
        </authorList>
    </citation>
    <scope>NUCLEOTIDE SEQUENCE [LARGE SCALE GENOMIC DNA]</scope>
    <source>
        <strain evidence="2">KLKA75</strain>
    </source>
</reference>
<dbReference type="RefSeq" id="WP_378262561.1">
    <property type="nucleotide sequence ID" value="NZ_JBHSIT010000012.1"/>
</dbReference>
<dbReference type="EMBL" id="JBHSIT010000012">
    <property type="protein sequence ID" value="MFC4912547.1"/>
    <property type="molecule type" value="Genomic_DNA"/>
</dbReference>
<proteinExistence type="predicted"/>
<accession>A0ABV9UBY8</accession>
<keyword evidence="2" id="KW-1185">Reference proteome</keyword>
<evidence type="ECO:0000313" key="2">
    <source>
        <dbReference type="Proteomes" id="UP001595872"/>
    </source>
</evidence>
<comment type="caution">
    <text evidence="1">The sequence shown here is derived from an EMBL/GenBank/DDBJ whole genome shotgun (WGS) entry which is preliminary data.</text>
</comment>
<evidence type="ECO:0000313" key="1">
    <source>
        <dbReference type="EMBL" id="MFC4912547.1"/>
    </source>
</evidence>
<sequence>MLAERLAQLGWSIRRAARESEYSEGRWRQVVKGYEGRGGGAVRAVHASADTLASMAQTLDLSPEQLDGVGRPDAAEKLRELIARNDLRASVLRDLGDDPEVLAALDRLPPSVREDAVAEIVRLHERVREDTRRYVSTLLNATRVDDEG</sequence>
<dbReference type="Proteomes" id="UP001595872">
    <property type="component" value="Unassembled WGS sequence"/>
</dbReference>
<gene>
    <name evidence="1" type="ORF">ACFPCY_34970</name>
</gene>
<name>A0ABV9UBY8_9ACTN</name>
<protein>
    <submittedName>
        <fullName evidence="1">Uncharacterized protein</fullName>
    </submittedName>
</protein>
<organism evidence="1 2">
    <name type="scientific">Actinomadura gamaensis</name>
    <dbReference type="NCBI Taxonomy" id="1763541"/>
    <lineage>
        <taxon>Bacteria</taxon>
        <taxon>Bacillati</taxon>
        <taxon>Actinomycetota</taxon>
        <taxon>Actinomycetes</taxon>
        <taxon>Streptosporangiales</taxon>
        <taxon>Thermomonosporaceae</taxon>
        <taxon>Actinomadura</taxon>
    </lineage>
</organism>